<dbReference type="eggNOG" id="COG0491">
    <property type="taxonomic scope" value="Bacteria"/>
</dbReference>
<feature type="binding site" evidence="7">
    <location>
        <position position="111"/>
    </location>
    <ligand>
        <name>Zn(2+)</name>
        <dbReference type="ChEBI" id="CHEBI:29105"/>
        <label>1</label>
    </ligand>
</feature>
<dbReference type="CDD" id="cd07723">
    <property type="entry name" value="hydroxyacylglutathione_hydrolase_MBL-fold"/>
    <property type="match status" value="1"/>
</dbReference>
<comment type="cofactor">
    <cofactor evidence="7">
        <name>Zn(2+)</name>
        <dbReference type="ChEBI" id="CHEBI:29105"/>
    </cofactor>
    <text evidence="7">Binds 2 Zn(2+) ions per subunit.</text>
</comment>
<dbReference type="Gene3D" id="3.60.15.10">
    <property type="entry name" value="Ribonuclease Z/Hydroxyacylglutathione hydrolase-like"/>
    <property type="match status" value="1"/>
</dbReference>
<comment type="function">
    <text evidence="7">Thiolesterase that catalyzes the hydrolysis of S-D-lactoyl-glutathione to form glutathione and D-lactic acid.</text>
</comment>
<comment type="similarity">
    <text evidence="3 7">Belongs to the metallo-beta-lactamase superfamily. Glyoxalase II family.</text>
</comment>
<proteinExistence type="inferred from homology"/>
<dbReference type="GO" id="GO:0004416">
    <property type="term" value="F:hydroxyacylglutathione hydrolase activity"/>
    <property type="evidence" value="ECO:0007669"/>
    <property type="project" value="UniProtKB-UniRule"/>
</dbReference>
<gene>
    <name evidence="7" type="primary">gloB</name>
    <name evidence="9" type="ORF">G114_06195</name>
</gene>
<feature type="binding site" evidence="7">
    <location>
        <position position="57"/>
    </location>
    <ligand>
        <name>Zn(2+)</name>
        <dbReference type="ChEBI" id="CHEBI:29105"/>
        <label>2</label>
    </ligand>
</feature>
<feature type="binding site" evidence="7">
    <location>
        <position position="166"/>
    </location>
    <ligand>
        <name>Zn(2+)</name>
        <dbReference type="ChEBI" id="CHEBI:29105"/>
        <label>2</label>
    </ligand>
</feature>
<evidence type="ECO:0000256" key="7">
    <source>
        <dbReference type="HAMAP-Rule" id="MF_01374"/>
    </source>
</evidence>
<dbReference type="NCBIfam" id="TIGR03413">
    <property type="entry name" value="GSH_gloB"/>
    <property type="match status" value="1"/>
</dbReference>
<name>N9VML7_9GAMM</name>
<feature type="domain" description="Metallo-beta-lactamase" evidence="8">
    <location>
        <begin position="12"/>
        <end position="166"/>
    </location>
</feature>
<comment type="caution">
    <text evidence="9">The sequence shown here is derived from an EMBL/GenBank/DDBJ whole genome shotgun (WGS) entry which is preliminary data.</text>
</comment>
<dbReference type="EMBL" id="APVG01000011">
    <property type="protein sequence ID" value="ENY72828.1"/>
    <property type="molecule type" value="Genomic_DNA"/>
</dbReference>
<dbReference type="SMART" id="SM00849">
    <property type="entry name" value="Lactamase_B"/>
    <property type="match status" value="1"/>
</dbReference>
<dbReference type="RefSeq" id="WP_005350015.1">
    <property type="nucleotide sequence ID" value="NZ_APVG01000011.1"/>
</dbReference>
<keyword evidence="10" id="KW-1185">Reference proteome</keyword>
<evidence type="ECO:0000256" key="3">
    <source>
        <dbReference type="ARBA" id="ARBA00006759"/>
    </source>
</evidence>
<feature type="binding site" evidence="7">
    <location>
        <position position="128"/>
    </location>
    <ligand>
        <name>Zn(2+)</name>
        <dbReference type="ChEBI" id="CHEBI:29105"/>
        <label>1</label>
    </ligand>
</feature>
<dbReference type="HAMAP" id="MF_01374">
    <property type="entry name" value="Glyoxalase_2"/>
    <property type="match status" value="1"/>
</dbReference>
<dbReference type="PANTHER" id="PTHR43705:SF1">
    <property type="entry name" value="HYDROXYACYLGLUTATHIONE HYDROLASE GLOB"/>
    <property type="match status" value="1"/>
</dbReference>
<evidence type="ECO:0000256" key="2">
    <source>
        <dbReference type="ARBA" id="ARBA00004963"/>
    </source>
</evidence>
<dbReference type="InterPro" id="IPR036866">
    <property type="entry name" value="RibonucZ/Hydroxyglut_hydro"/>
</dbReference>
<organism evidence="9 10">
    <name type="scientific">Aeromonas diversa CDC 2478-85</name>
    <dbReference type="NCBI Taxonomy" id="1268237"/>
    <lineage>
        <taxon>Bacteria</taxon>
        <taxon>Pseudomonadati</taxon>
        <taxon>Pseudomonadota</taxon>
        <taxon>Gammaproteobacteria</taxon>
        <taxon>Aeromonadales</taxon>
        <taxon>Aeromonadaceae</taxon>
        <taxon>Aeromonas</taxon>
    </lineage>
</organism>
<dbReference type="PANTHER" id="PTHR43705">
    <property type="entry name" value="HYDROXYACYLGLUTATHIONE HYDROLASE"/>
    <property type="match status" value="1"/>
</dbReference>
<dbReference type="InterPro" id="IPR032282">
    <property type="entry name" value="HAGH_C"/>
</dbReference>
<feature type="binding site" evidence="7">
    <location>
        <position position="55"/>
    </location>
    <ligand>
        <name>Zn(2+)</name>
        <dbReference type="ChEBI" id="CHEBI:29105"/>
        <label>1</label>
    </ligand>
</feature>
<dbReference type="InterPro" id="IPR035680">
    <property type="entry name" value="Clx_II_MBL"/>
</dbReference>
<evidence type="ECO:0000256" key="4">
    <source>
        <dbReference type="ARBA" id="ARBA00022723"/>
    </source>
</evidence>
<evidence type="ECO:0000313" key="9">
    <source>
        <dbReference type="EMBL" id="ENY72828.1"/>
    </source>
</evidence>
<dbReference type="GO" id="GO:0046872">
    <property type="term" value="F:metal ion binding"/>
    <property type="evidence" value="ECO:0007669"/>
    <property type="project" value="UniProtKB-KW"/>
</dbReference>
<dbReference type="UniPathway" id="UPA00619">
    <property type="reaction ID" value="UER00676"/>
</dbReference>
<dbReference type="EC" id="3.1.2.6" evidence="7"/>
<dbReference type="AlphaFoldDB" id="N9VML7"/>
<dbReference type="Proteomes" id="UP000023775">
    <property type="component" value="Unassembled WGS sequence"/>
</dbReference>
<keyword evidence="6 7" id="KW-0862">Zinc</keyword>
<evidence type="ECO:0000259" key="8">
    <source>
        <dbReference type="SMART" id="SM00849"/>
    </source>
</evidence>
<feature type="binding site" evidence="7">
    <location>
        <position position="128"/>
    </location>
    <ligand>
        <name>Zn(2+)</name>
        <dbReference type="ChEBI" id="CHEBI:29105"/>
        <label>2</label>
    </ligand>
</feature>
<evidence type="ECO:0000256" key="6">
    <source>
        <dbReference type="ARBA" id="ARBA00022833"/>
    </source>
</evidence>
<dbReference type="GO" id="GO:0019243">
    <property type="term" value="P:methylglyoxal catabolic process to D-lactate via S-lactoyl-glutathione"/>
    <property type="evidence" value="ECO:0007669"/>
    <property type="project" value="UniProtKB-UniRule"/>
</dbReference>
<dbReference type="InterPro" id="IPR050110">
    <property type="entry name" value="Glyoxalase_II_hydrolase"/>
</dbReference>
<evidence type="ECO:0000313" key="10">
    <source>
        <dbReference type="Proteomes" id="UP000023775"/>
    </source>
</evidence>
<keyword evidence="4 7" id="KW-0479">Metal-binding</keyword>
<comment type="pathway">
    <text evidence="2 7">Secondary metabolite metabolism; methylglyoxal degradation; (R)-lactate from methylglyoxal: step 2/2.</text>
</comment>
<accession>N9VML7</accession>
<evidence type="ECO:0000256" key="5">
    <source>
        <dbReference type="ARBA" id="ARBA00022801"/>
    </source>
</evidence>
<dbReference type="OrthoDB" id="9802248at2"/>
<keyword evidence="5 7" id="KW-0378">Hydrolase</keyword>
<protein>
    <recommendedName>
        <fullName evidence="7">Hydroxyacylglutathione hydrolase</fullName>
        <ecNumber evidence="7">3.1.2.6</ecNumber>
    </recommendedName>
    <alternativeName>
        <fullName evidence="7">Glyoxalase II</fullName>
        <shortName evidence="7">Glx II</shortName>
    </alternativeName>
</protein>
<reference evidence="9 10" key="1">
    <citation type="journal article" date="2013" name="Genome Announc.">
        <title>Draft Genome Sequence of the Aeromonas diversa Type Strain.</title>
        <authorList>
            <person name="Farfan M."/>
            <person name="Spataro N."/>
            <person name="Sanglas A."/>
            <person name="Albarral V."/>
            <person name="Loren J.G."/>
            <person name="Bosch E."/>
            <person name="Fuste M.C."/>
        </authorList>
    </citation>
    <scope>NUCLEOTIDE SEQUENCE [LARGE SCALE GENOMIC DNA]</scope>
    <source>
        <strain evidence="9 10">2478-85</strain>
    </source>
</reference>
<comment type="catalytic activity">
    <reaction evidence="1 7">
        <text>an S-(2-hydroxyacyl)glutathione + H2O = a 2-hydroxy carboxylate + glutathione + H(+)</text>
        <dbReference type="Rhea" id="RHEA:21864"/>
        <dbReference type="ChEBI" id="CHEBI:15377"/>
        <dbReference type="ChEBI" id="CHEBI:15378"/>
        <dbReference type="ChEBI" id="CHEBI:57925"/>
        <dbReference type="ChEBI" id="CHEBI:58896"/>
        <dbReference type="ChEBI" id="CHEBI:71261"/>
        <dbReference type="EC" id="3.1.2.6"/>
    </reaction>
</comment>
<comment type="subunit">
    <text evidence="7">Monomer.</text>
</comment>
<evidence type="ECO:0000256" key="1">
    <source>
        <dbReference type="ARBA" id="ARBA00001623"/>
    </source>
</evidence>
<sequence length="254" mass="28907">MFQVITVPAFEDNYIWLICKDNHCLAIDPGSAAPVLARLEALGLTLDGILITHHHHDHCGGVTELLEHYREARLYLPRHEALPGLDGIRVDEGDLINWHGLSLTVMHLPGHTRGHVAYYGAGMLFCGDTLFSAGCGRLFEGTAEELYHSLNRIAALPDETLIYPTHEYTLSNLRFAMRVEPDNAAISDYLRQISKLRRQGLPTLPTLLKREREVNVFLRCEHENIKFNVENHLSEQLDTPLHLFSALRRWKDVF</sequence>
<dbReference type="PIRSF" id="PIRSF005457">
    <property type="entry name" value="Glx"/>
    <property type="match status" value="1"/>
</dbReference>
<dbReference type="PATRIC" id="fig|1268237.3.peg.1220"/>
<feature type="binding site" evidence="7">
    <location>
        <position position="58"/>
    </location>
    <ligand>
        <name>Zn(2+)</name>
        <dbReference type="ChEBI" id="CHEBI:29105"/>
        <label>2</label>
    </ligand>
</feature>
<dbReference type="InterPro" id="IPR001279">
    <property type="entry name" value="Metallo-B-lactamas"/>
</dbReference>
<dbReference type="Pfam" id="PF16123">
    <property type="entry name" value="HAGH_C"/>
    <property type="match status" value="1"/>
</dbReference>
<dbReference type="Pfam" id="PF00753">
    <property type="entry name" value="Lactamase_B"/>
    <property type="match status" value="1"/>
</dbReference>
<dbReference type="InterPro" id="IPR017782">
    <property type="entry name" value="Hydroxyacylglutathione_Hdrlase"/>
</dbReference>
<feature type="binding site" evidence="7">
    <location>
        <position position="53"/>
    </location>
    <ligand>
        <name>Zn(2+)</name>
        <dbReference type="ChEBI" id="CHEBI:29105"/>
        <label>1</label>
    </ligand>
</feature>
<dbReference type="SUPFAM" id="SSF56281">
    <property type="entry name" value="Metallo-hydrolase/oxidoreductase"/>
    <property type="match status" value="1"/>
</dbReference>